<dbReference type="EMBL" id="CAJHNJ030000099">
    <property type="protein sequence ID" value="CAG9135298.1"/>
    <property type="molecule type" value="Genomic_DNA"/>
</dbReference>
<protein>
    <submittedName>
        <fullName evidence="1">(diamondback moth) hypothetical protein</fullName>
    </submittedName>
</protein>
<keyword evidence="2" id="KW-1185">Reference proteome</keyword>
<proteinExistence type="predicted"/>
<gene>
    <name evidence="1" type="ORF">PLXY2_LOCUS13564</name>
</gene>
<sequence length="282" mass="32842">MNTLRTLSHHAARRSGALLWFSPRRFECKKKKTEECRNPITPCDVAFMEPDKKTCFDMRNVTLERASQHHGRMISSFLNNQHWPREPTVASLYLPPDSRYLQVLSDKYAYSGDRLIALEKNDRTDERRLIGVAVANKIFPWMANELEEWGHSTTDKAERHRMFFQAHCYRHPNLFKKYKVDYIWDIEVLCTASEVSGHGVCSLLLRHMLEEGVDARHPLAQVTATSTYLAAACEHSGMKKEWSMDYQDFVDSAGQRAFYPRKPHTSVNIYVQKFKPKAFYCT</sequence>
<dbReference type="AlphaFoldDB" id="A0A8S4G8N0"/>
<evidence type="ECO:0000313" key="2">
    <source>
        <dbReference type="Proteomes" id="UP000653454"/>
    </source>
</evidence>
<comment type="caution">
    <text evidence="1">The sequence shown here is derived from an EMBL/GenBank/DDBJ whole genome shotgun (WGS) entry which is preliminary data.</text>
</comment>
<dbReference type="InterPro" id="IPR016181">
    <property type="entry name" value="Acyl_CoA_acyltransferase"/>
</dbReference>
<reference evidence="1" key="1">
    <citation type="submission" date="2020-11" db="EMBL/GenBank/DDBJ databases">
        <authorList>
            <person name="Whiteford S."/>
        </authorList>
    </citation>
    <scope>NUCLEOTIDE SEQUENCE</scope>
</reference>
<evidence type="ECO:0000313" key="1">
    <source>
        <dbReference type="EMBL" id="CAG9135298.1"/>
    </source>
</evidence>
<name>A0A8S4G8N0_PLUXY</name>
<dbReference type="Proteomes" id="UP000653454">
    <property type="component" value="Unassembled WGS sequence"/>
</dbReference>
<dbReference type="Gene3D" id="3.40.630.30">
    <property type="match status" value="1"/>
</dbReference>
<organism evidence="1 2">
    <name type="scientific">Plutella xylostella</name>
    <name type="common">Diamondback moth</name>
    <name type="synonym">Plutella maculipennis</name>
    <dbReference type="NCBI Taxonomy" id="51655"/>
    <lineage>
        <taxon>Eukaryota</taxon>
        <taxon>Metazoa</taxon>
        <taxon>Ecdysozoa</taxon>
        <taxon>Arthropoda</taxon>
        <taxon>Hexapoda</taxon>
        <taxon>Insecta</taxon>
        <taxon>Pterygota</taxon>
        <taxon>Neoptera</taxon>
        <taxon>Endopterygota</taxon>
        <taxon>Lepidoptera</taxon>
        <taxon>Glossata</taxon>
        <taxon>Ditrysia</taxon>
        <taxon>Yponomeutoidea</taxon>
        <taxon>Plutellidae</taxon>
        <taxon>Plutella</taxon>
    </lineage>
</organism>
<dbReference type="SUPFAM" id="SSF55729">
    <property type="entry name" value="Acyl-CoA N-acyltransferases (Nat)"/>
    <property type="match status" value="1"/>
</dbReference>
<accession>A0A8S4G8N0</accession>